<gene>
    <name evidence="4" type="ORF">Mth01_28920</name>
</gene>
<evidence type="ECO:0000259" key="3">
    <source>
        <dbReference type="Pfam" id="PF13304"/>
    </source>
</evidence>
<dbReference type="GO" id="GO:0005524">
    <property type="term" value="F:ATP binding"/>
    <property type="evidence" value="ECO:0007669"/>
    <property type="project" value="InterPro"/>
</dbReference>
<dbReference type="Proteomes" id="UP000610966">
    <property type="component" value="Unassembled WGS sequence"/>
</dbReference>
<dbReference type="InterPro" id="IPR041685">
    <property type="entry name" value="AAA_GajA/Old/RecF-like"/>
</dbReference>
<dbReference type="Pfam" id="PF13304">
    <property type="entry name" value="AAA_21"/>
    <property type="match status" value="1"/>
</dbReference>
<evidence type="ECO:0000313" key="4">
    <source>
        <dbReference type="EMBL" id="GIH70639.1"/>
    </source>
</evidence>
<feature type="domain" description="ATPase AAA-type core" evidence="3">
    <location>
        <begin position="278"/>
        <end position="368"/>
    </location>
</feature>
<dbReference type="AlphaFoldDB" id="A0A8J3VZ13"/>
<name>A0A8J3VZ13_9ACTN</name>
<keyword evidence="1" id="KW-0227">DNA damage</keyword>
<dbReference type="InterPro" id="IPR027417">
    <property type="entry name" value="P-loop_NTPase"/>
</dbReference>
<dbReference type="EMBL" id="BOOG01000024">
    <property type="protein sequence ID" value="GIH70639.1"/>
    <property type="molecule type" value="Genomic_DNA"/>
</dbReference>
<feature type="domain" description="Endonuclease GajA/Old nuclease/RecF-like AAA" evidence="2">
    <location>
        <begin position="1"/>
        <end position="43"/>
    </location>
</feature>
<comment type="caution">
    <text evidence="4">The sequence shown here is derived from an EMBL/GenBank/DDBJ whole genome shotgun (WGS) entry which is preliminary data.</text>
</comment>
<dbReference type="RefSeq" id="WP_204016358.1">
    <property type="nucleotide sequence ID" value="NZ_BOOG01000024.1"/>
</dbReference>
<dbReference type="InterPro" id="IPR003959">
    <property type="entry name" value="ATPase_AAA_core"/>
</dbReference>
<reference evidence="4" key="1">
    <citation type="submission" date="2021-01" db="EMBL/GenBank/DDBJ databases">
        <title>Whole genome shotgun sequence of Sphaerimonospora thailandensis NBRC 107569.</title>
        <authorList>
            <person name="Komaki H."/>
            <person name="Tamura T."/>
        </authorList>
    </citation>
    <scope>NUCLEOTIDE SEQUENCE</scope>
    <source>
        <strain evidence="4">NBRC 107569</strain>
    </source>
</reference>
<proteinExistence type="predicted"/>
<keyword evidence="1" id="KW-0742">SOS response</keyword>
<dbReference type="InterPro" id="IPR014555">
    <property type="entry name" value="RecF-like"/>
</dbReference>
<organism evidence="4 5">
    <name type="scientific">Sphaerimonospora thailandensis</name>
    <dbReference type="NCBI Taxonomy" id="795644"/>
    <lineage>
        <taxon>Bacteria</taxon>
        <taxon>Bacillati</taxon>
        <taxon>Actinomycetota</taxon>
        <taxon>Actinomycetes</taxon>
        <taxon>Streptosporangiales</taxon>
        <taxon>Streptosporangiaceae</taxon>
        <taxon>Sphaerimonospora</taxon>
    </lineage>
</organism>
<evidence type="ECO:0000256" key="1">
    <source>
        <dbReference type="ARBA" id="ARBA00023236"/>
    </source>
</evidence>
<dbReference type="Pfam" id="PF13175">
    <property type="entry name" value="AAA_15"/>
    <property type="match status" value="1"/>
</dbReference>
<evidence type="ECO:0008006" key="6">
    <source>
        <dbReference type="Google" id="ProtNLM"/>
    </source>
</evidence>
<evidence type="ECO:0000313" key="5">
    <source>
        <dbReference type="Proteomes" id="UP000610966"/>
    </source>
</evidence>
<dbReference type="Gene3D" id="3.40.50.300">
    <property type="entry name" value="P-loop containing nucleotide triphosphate hydrolases"/>
    <property type="match status" value="2"/>
</dbReference>
<dbReference type="GO" id="GO:0016887">
    <property type="term" value="F:ATP hydrolysis activity"/>
    <property type="evidence" value="ECO:0007669"/>
    <property type="project" value="InterPro"/>
</dbReference>
<dbReference type="GO" id="GO:0000731">
    <property type="term" value="P:DNA synthesis involved in DNA repair"/>
    <property type="evidence" value="ECO:0007669"/>
    <property type="project" value="TreeGrafter"/>
</dbReference>
<dbReference type="SUPFAM" id="SSF52540">
    <property type="entry name" value="P-loop containing nucleoside triphosphate hydrolases"/>
    <property type="match status" value="1"/>
</dbReference>
<dbReference type="GO" id="GO:0009432">
    <property type="term" value="P:SOS response"/>
    <property type="evidence" value="ECO:0007669"/>
    <property type="project" value="UniProtKB-KW"/>
</dbReference>
<protein>
    <recommendedName>
        <fullName evidence="6">ATPase</fullName>
    </recommendedName>
</protein>
<dbReference type="PANTHER" id="PTHR32182:SF22">
    <property type="entry name" value="ATP-DEPENDENT ENDONUCLEASE, OLD FAMILY-RELATED"/>
    <property type="match status" value="1"/>
</dbReference>
<dbReference type="GO" id="GO:0006302">
    <property type="term" value="P:double-strand break repair"/>
    <property type="evidence" value="ECO:0007669"/>
    <property type="project" value="TreeGrafter"/>
</dbReference>
<evidence type="ECO:0000259" key="2">
    <source>
        <dbReference type="Pfam" id="PF13175"/>
    </source>
</evidence>
<dbReference type="PIRSF" id="PIRSF029347">
    <property type="entry name" value="RecF"/>
    <property type="match status" value="1"/>
</dbReference>
<keyword evidence="5" id="KW-1185">Reference proteome</keyword>
<sequence length="431" mass="47544">MITRIEIDGFKSFVDFQLDIPPFLAVIGRNASGKSNLLDALMFAAAVARGDRLVDAVAAARGDAASLFHRRSDGTPVDSMRFALEFSLARSDLDARCPDEDAGYFPGSWRWEAELRLVPQAKREVLRVVEETFHPLGSPRFSDKERFPPPATRAAIRTGDGLTIPERSQGVGSYEDDYLDWVPGTVCADELESMMVLRLEPTELARPSPLGHEMAMSPEGTGLAGYLQGVLEATADYEYPEGVLPLVKARLSRLVREITDFDLVADEQRGDVRLRFRSRHHTGFEADQASDGTLRILAVLAALHDPRRRGLLAIEEPENGVFPERLRDFMQILRDEVGDREWLRSWRDWGDEAGAQVLVTSHSPVLLDVVPRDEIVFLESVTRVGGGTASSAVTRPRRLAAVGEAPRRDASGVPAVSEAELNRFRVAAGGM</sequence>
<accession>A0A8J3VZ13</accession>
<dbReference type="PANTHER" id="PTHR32182">
    <property type="entry name" value="DNA REPLICATION AND REPAIR PROTEIN RECF"/>
    <property type="match status" value="1"/>
</dbReference>